<dbReference type="InterPro" id="IPR027417">
    <property type="entry name" value="P-loop_NTPase"/>
</dbReference>
<feature type="compositionally biased region" description="Basic and acidic residues" evidence="3">
    <location>
        <begin position="367"/>
        <end position="388"/>
    </location>
</feature>
<dbReference type="GO" id="GO:0005829">
    <property type="term" value="C:cytosol"/>
    <property type="evidence" value="ECO:0007669"/>
    <property type="project" value="TreeGrafter"/>
</dbReference>
<dbReference type="InterPro" id="IPR050625">
    <property type="entry name" value="ParA/MinD_ATPase"/>
</dbReference>
<dbReference type="Pfam" id="PF10609">
    <property type="entry name" value="ParA"/>
    <property type="match status" value="1"/>
</dbReference>
<gene>
    <name evidence="4" type="ORF">NDI54_04720</name>
</gene>
<name>A0AAE4JFR9_9EURY</name>
<evidence type="ECO:0000256" key="2">
    <source>
        <dbReference type="ARBA" id="ARBA00022840"/>
    </source>
</evidence>
<dbReference type="PANTHER" id="PTHR43384:SF10">
    <property type="entry name" value="ATPASE INVOLVED IN CHROMOSOME PARTITIONING, PARA_MIND FAMILY"/>
    <property type="match status" value="1"/>
</dbReference>
<dbReference type="Proteomes" id="UP001253439">
    <property type="component" value="Unassembled WGS sequence"/>
</dbReference>
<dbReference type="GO" id="GO:0009898">
    <property type="term" value="C:cytoplasmic side of plasma membrane"/>
    <property type="evidence" value="ECO:0007669"/>
    <property type="project" value="TreeGrafter"/>
</dbReference>
<evidence type="ECO:0000256" key="3">
    <source>
        <dbReference type="SAM" id="MobiDB-lite"/>
    </source>
</evidence>
<proteinExistence type="predicted"/>
<evidence type="ECO:0000256" key="1">
    <source>
        <dbReference type="ARBA" id="ARBA00022741"/>
    </source>
</evidence>
<organism evidence="4 5">
    <name type="scientific">Haloarcula terrestris</name>
    <dbReference type="NCBI Taxonomy" id="2950533"/>
    <lineage>
        <taxon>Archaea</taxon>
        <taxon>Methanobacteriati</taxon>
        <taxon>Methanobacteriota</taxon>
        <taxon>Stenosarchaea group</taxon>
        <taxon>Halobacteria</taxon>
        <taxon>Halobacteriales</taxon>
        <taxon>Haloarculaceae</taxon>
        <taxon>Haloarcula</taxon>
    </lineage>
</organism>
<dbReference type="Gene3D" id="3.40.50.300">
    <property type="entry name" value="P-loop containing nucleotide triphosphate hydrolases"/>
    <property type="match status" value="1"/>
</dbReference>
<feature type="region of interest" description="Disordered" evidence="3">
    <location>
        <begin position="238"/>
        <end position="449"/>
    </location>
</feature>
<dbReference type="GO" id="GO:0051782">
    <property type="term" value="P:negative regulation of cell division"/>
    <property type="evidence" value="ECO:0007669"/>
    <property type="project" value="TreeGrafter"/>
</dbReference>
<dbReference type="SUPFAM" id="SSF52540">
    <property type="entry name" value="P-loop containing nucleoside triphosphate hydrolases"/>
    <property type="match status" value="1"/>
</dbReference>
<dbReference type="GO" id="GO:0005524">
    <property type="term" value="F:ATP binding"/>
    <property type="evidence" value="ECO:0007669"/>
    <property type="project" value="UniProtKB-KW"/>
</dbReference>
<protein>
    <submittedName>
        <fullName evidence="4">P-loop NTPase</fullName>
    </submittedName>
</protein>
<comment type="caution">
    <text evidence="4">The sequence shown here is derived from an EMBL/GenBank/DDBJ whole genome shotgun (WGS) entry which is preliminary data.</text>
</comment>
<dbReference type="EMBL" id="JAMQOM010000002">
    <property type="protein sequence ID" value="MDS0220653.1"/>
    <property type="molecule type" value="Genomic_DNA"/>
</dbReference>
<dbReference type="InterPro" id="IPR033756">
    <property type="entry name" value="YlxH/NBP35"/>
</dbReference>
<evidence type="ECO:0000313" key="4">
    <source>
        <dbReference type="EMBL" id="MDS0220653.1"/>
    </source>
</evidence>
<sequence>MVTNHVYTIAGAKGGVGKTTSSINLGTLLAEAGYSTVVVEMDLAMANLVDFLDIEIDTDEDTTFHDVLAGDASVTDAMYETDVNLSIVPSGTTLEGYADTDLDRLPDIVETLRWHHDVVLLDTPAGLSEETIRPLQLADDVLLISTPRVASIRNVSNTKELTERVDAPVRGLILTKSGTGASPGADEIAAFLDVELLGHVPEDDAVPHSQDNGTPVVLNAPNSGAAIAYKRISEQLVDTEKASTDTTADASAPAEPPASDDTIPTGPPEQPAQEHAAGTTDGGQEVHPPDGVADDGDLIGPSPPEPDSRDDPPADDTAELTDTGESSASESDGRDSEDEAETASIIDGTDLVESESEPVDGSGRTAAESERTADKSEQDAGVSERDIDAPEQDSDQSEQAAAPALHATDGPKQETNTSPSDAPSEDADATDDEAEAKGLGARMRSLFGL</sequence>
<keyword evidence="1" id="KW-0547">Nucleotide-binding</keyword>
<reference evidence="4 5" key="1">
    <citation type="submission" date="2022-06" db="EMBL/GenBank/DDBJ databases">
        <title>Haloarcula sp. a new haloarchaeum isolate from saline soil.</title>
        <authorList>
            <person name="Strakova D."/>
            <person name="Galisteo C."/>
            <person name="Sanchez-Porro C."/>
            <person name="Ventosa A."/>
        </authorList>
    </citation>
    <scope>NUCLEOTIDE SEQUENCE [LARGE SCALE GENOMIC DNA]</scope>
    <source>
        <strain evidence="4 5">S1AR25-5A</strain>
    </source>
</reference>
<keyword evidence="2" id="KW-0067">ATP-binding</keyword>
<dbReference type="GO" id="GO:0016887">
    <property type="term" value="F:ATP hydrolysis activity"/>
    <property type="evidence" value="ECO:0007669"/>
    <property type="project" value="TreeGrafter"/>
</dbReference>
<feature type="compositionally biased region" description="Acidic residues" evidence="3">
    <location>
        <begin position="423"/>
        <end position="434"/>
    </location>
</feature>
<keyword evidence="5" id="KW-1185">Reference proteome</keyword>
<evidence type="ECO:0000313" key="5">
    <source>
        <dbReference type="Proteomes" id="UP001253439"/>
    </source>
</evidence>
<accession>A0AAE4JFR9</accession>
<dbReference type="RefSeq" id="WP_310895330.1">
    <property type="nucleotide sequence ID" value="NZ_JAMQOM010000002.1"/>
</dbReference>
<dbReference type="AlphaFoldDB" id="A0AAE4JFR9"/>
<dbReference type="PANTHER" id="PTHR43384">
    <property type="entry name" value="SEPTUM SITE-DETERMINING PROTEIN MIND HOMOLOG, CHLOROPLASTIC-RELATED"/>
    <property type="match status" value="1"/>
</dbReference>
<feature type="compositionally biased region" description="Low complexity" evidence="3">
    <location>
        <begin position="244"/>
        <end position="262"/>
    </location>
</feature>